<reference evidence="3" key="1">
    <citation type="submission" date="2016-10" db="EMBL/GenBank/DDBJ databases">
        <authorList>
            <person name="Varghese N."/>
            <person name="Submissions S."/>
        </authorList>
    </citation>
    <scope>NUCLEOTIDE SEQUENCE [LARGE SCALE GENOMIC DNA]</scope>
    <source>
        <strain evidence="3">CGMCC 4.7038</strain>
    </source>
</reference>
<dbReference type="STRING" id="1144548.SAMN05443287_106282"/>
<sequence length="72" mass="7487">MAFPAGEQETSGSLTGHILAQGWTETSAERSRGTIRVVIVMAVAMVLLVAMSVLVVLLANDAFSDATGALPR</sequence>
<name>A0A1H7APY8_9ACTN</name>
<dbReference type="Proteomes" id="UP000198707">
    <property type="component" value="Unassembled WGS sequence"/>
</dbReference>
<proteinExistence type="predicted"/>
<dbReference type="OrthoDB" id="3405841at2"/>
<accession>A0A1H7APY8</accession>
<dbReference type="EMBL" id="FNYV01000006">
    <property type="protein sequence ID" value="SEJ67711.1"/>
    <property type="molecule type" value="Genomic_DNA"/>
</dbReference>
<dbReference type="RefSeq" id="WP_092381086.1">
    <property type="nucleotide sequence ID" value="NZ_BOPI01000002.1"/>
</dbReference>
<keyword evidence="3" id="KW-1185">Reference proteome</keyword>
<protein>
    <submittedName>
        <fullName evidence="2">Uncharacterized protein</fullName>
    </submittedName>
</protein>
<evidence type="ECO:0000313" key="3">
    <source>
        <dbReference type="Proteomes" id="UP000198707"/>
    </source>
</evidence>
<keyword evidence="1" id="KW-0472">Membrane</keyword>
<keyword evidence="1" id="KW-1133">Transmembrane helix</keyword>
<feature type="transmembrane region" description="Helical" evidence="1">
    <location>
        <begin position="37"/>
        <end position="59"/>
    </location>
</feature>
<organism evidence="2 3">
    <name type="scientific">Micromonospora phaseoli</name>
    <dbReference type="NCBI Taxonomy" id="1144548"/>
    <lineage>
        <taxon>Bacteria</taxon>
        <taxon>Bacillati</taxon>
        <taxon>Actinomycetota</taxon>
        <taxon>Actinomycetes</taxon>
        <taxon>Micromonosporales</taxon>
        <taxon>Micromonosporaceae</taxon>
        <taxon>Micromonospora</taxon>
    </lineage>
</organism>
<keyword evidence="1" id="KW-0812">Transmembrane</keyword>
<evidence type="ECO:0000313" key="2">
    <source>
        <dbReference type="EMBL" id="SEJ67711.1"/>
    </source>
</evidence>
<gene>
    <name evidence="2" type="ORF">SAMN05443287_106282</name>
</gene>
<dbReference type="AlphaFoldDB" id="A0A1H7APY8"/>
<evidence type="ECO:0000256" key="1">
    <source>
        <dbReference type="SAM" id="Phobius"/>
    </source>
</evidence>